<feature type="compositionally biased region" description="Basic and acidic residues" evidence="5">
    <location>
        <begin position="3303"/>
        <end position="3316"/>
    </location>
</feature>
<dbReference type="Gene3D" id="3.30.2410.10">
    <property type="entry name" value="Hect, E3 ligase catalytic domain"/>
    <property type="match status" value="1"/>
</dbReference>
<feature type="region of interest" description="Disordered" evidence="5">
    <location>
        <begin position="4700"/>
        <end position="4720"/>
    </location>
</feature>
<dbReference type="Pfam" id="PF00632">
    <property type="entry name" value="HECT"/>
    <property type="match status" value="1"/>
</dbReference>
<feature type="region of interest" description="Disordered" evidence="5">
    <location>
        <begin position="3189"/>
        <end position="3254"/>
    </location>
</feature>
<dbReference type="PROSITE" id="PS50012">
    <property type="entry name" value="RCC1_3"/>
    <property type="match status" value="7"/>
</dbReference>
<dbReference type="SUPFAM" id="SSF56204">
    <property type="entry name" value="Hect, E3 ligase catalytic domain"/>
    <property type="match status" value="1"/>
</dbReference>
<dbReference type="InterPro" id="IPR015940">
    <property type="entry name" value="UBA"/>
</dbReference>
<evidence type="ECO:0000256" key="3">
    <source>
        <dbReference type="PROSITE-ProRule" id="PRU00104"/>
    </source>
</evidence>
<dbReference type="Pfam" id="PF25390">
    <property type="entry name" value="WD40_RLD"/>
    <property type="match status" value="1"/>
</dbReference>
<keyword evidence="1" id="KW-0677">Repeat</keyword>
<dbReference type="InterPro" id="IPR000408">
    <property type="entry name" value="Reg_chr_condens"/>
</dbReference>
<feature type="active site" description="Glycyl thioester intermediate" evidence="3">
    <location>
        <position position="4731"/>
    </location>
</feature>
<dbReference type="InterPro" id="IPR000569">
    <property type="entry name" value="HECT_dom"/>
</dbReference>
<dbReference type="PANTHER" id="PTHR22870:SF408">
    <property type="entry name" value="OS09G0560450 PROTEIN"/>
    <property type="match status" value="1"/>
</dbReference>
<dbReference type="InterPro" id="IPR009091">
    <property type="entry name" value="RCC1/BLIP-II"/>
</dbReference>
<dbReference type="InterPro" id="IPR035983">
    <property type="entry name" value="Hect_E3_ubiquitin_ligase"/>
</dbReference>
<dbReference type="InterPro" id="IPR043136">
    <property type="entry name" value="B30.2/SPRY_sf"/>
</dbReference>
<evidence type="ECO:0000313" key="10">
    <source>
        <dbReference type="Proteomes" id="UP000460718"/>
    </source>
</evidence>
<feature type="repeat" description="RCC1" evidence="4">
    <location>
        <begin position="695"/>
        <end position="748"/>
    </location>
</feature>
<feature type="region of interest" description="Disordered" evidence="5">
    <location>
        <begin position="452"/>
        <end position="488"/>
    </location>
</feature>
<dbReference type="Pfam" id="PF00622">
    <property type="entry name" value="SPRY"/>
    <property type="match status" value="1"/>
</dbReference>
<dbReference type="SUPFAM" id="SSF46934">
    <property type="entry name" value="UBA-like"/>
    <property type="match status" value="1"/>
</dbReference>
<feature type="repeat" description="RCC1" evidence="4">
    <location>
        <begin position="749"/>
        <end position="800"/>
    </location>
</feature>
<dbReference type="PROSITE" id="PS00626">
    <property type="entry name" value="RCC1_2"/>
    <property type="match status" value="3"/>
</dbReference>
<sequence>MEHANVNDTGYEPRSVQFAASSTTGNSTASVHRLDLRWGRLTFAHLRDEEFLAKQLRRIEITQGARRVGRPNASNLRETASLSEKTIRQRLLAAQTKAARGASEDDEFDSKDETLMVDLTSTQTSDGGDDSERELTNALCVLGDLQQSELAALMVTKLKEALRRVCAFPNPVYQLIALRRQLMKSMHEAVAAQHRQRKAAVQLNLAIACSLQTPSDVGPTADPVGLVTVKPKEKVVREAAMGIQVLVCLLSDLHDPAVATVAQRREFLEDLLPLLSSMGFLALSPRRGLGGNVSGLGTLTGRGSTRCLGSSGPFPGAADVADLADKMQRFLLDMCPRPTNIPSSSPKLPAISSGNGELDVLDRTNAVNGLIHLAAATGSVRDFLVVLRVLLGADDYTVDAGAKELRSSLSSRALLTSSVPSLATVRTDEILPSPRNSGRDDDETLAQVKLKAKETGVSRPDSSKPQKGSPQSKRESEMLGDSSVQDSLRRKTLSKGLKAIGANTTAGSTAVNLAMTPHHRLLYSSPGNNLITKQRTKDELKDAILMGNASLSLDMTKMKETLTRDSSSSAMSTRSETPVVTARCPKFKALNVQSVLIELDRAKPSAPTRASRGKPTAPLQASRAGGFSTFTNTFIGDEEEGDREVWSCGQNSYGELGHGDTANRKSFERVESLQQKDIVQIGAGNEHTIALTADGKVLTCGYNDNGQCGQGGTARVSHLSEMPKMAENAIAQVHAYNGCEHTILVTMDGRAATCGYNYRGQLGHGNTASESVPKIVRSLENKVVRLVSCSYYHTVTACEEDGGGQQFVYTFGRNDYGQLGHNDSIDRKVPQHVEAMGDQHVVSVACGQYHTMVVTATGKAFAFGKNDYGQLGIDSMENQLVPVQVRGGLEKHECLEIRCGYYHSIVLCSGAHLFGFGRNDYGQLGLGRATASSTANLQLQQQRFSYARLIEELEGKDIVRFACGCYHTIAVSDNGVMYVFGRNNHGQLGTGDTNERVYPFPIDDFVGKRVALVAAGFYHTVVLTGGKDDEKNDQDSAGNAKGEASPSASNGITHTEILSSPAVQELLDPSKRPELHSSSSLTRTFASHERTDTGVEVPAIDSTDDDFRDEDNHLTRNPSSGGSTTKAPPDSADALFVAVVILAQLDRLCQPFIPKPGSYPTLQHPTMSVIESLTTNATASSFDASCTFEGSFESFGIHNCSSTFESVAALLKHLSTKKIEATSQLSLFLAPQPSATPRRPKPTGQLQMYMLLACIRILQANLSQLLRSGMAKAVILLSPEASTRKPCTSDTKPWAKELDRTRVAVLQVREVLLSLVDIKHRRNVCHVLDNAPSESENATRVADEATLTLMQGFELFFPCQCLQRQFCMRTMHELSTHETPEHSCGELCRRDLWSVDVLPKSKALLLEPLLRRMTEDSLLVRFLPLASTAPTSGESELMSPITEVYQLLLERIAADFSRRLGDVVAAQTAQPRQEATLRAFFDTLGGLQKHLSSWAASVHEWTLKDEVDPSIGIEDQIAGVVDRVFRVDGNDLAQVPTPWRCFIDFTLATLGQCCEVLGQVFSLESLPSPTHGCDRVDFGSDEAVHAKVMEVVEHSIVGQFLPLLLVSLFEFSNNSLFAAALLPTLKTLLRLLDGFNRRDGAVEEAEKLFVDGITSSVSPRPPQKENTGSFRRKSDSNLMSLVSAHDEDGKSVNKKTLTTSDAMALPWHYRLEKELAVLAAEMAVTLVIGDPCFGYDGDVCELSERWQSSPLFRGGLTAKYLAQGIKHSKNARVVQHTPFVASPSPLGSSTQPFSLILPPSSESKEIFLSWGLPSDANYGEMFRSGTIQRFLNSLQSGGDSDASNAAMKLCDWIRDSYAKKDPSYRMIVRQSQLSMNLKASANSVERQIHENDVRIEAAVFAALLHHNVLDAQAYHFALGLTRSTPEARGPPPKALMRLWHWVAQLRRRIAAKKTEIKNLPHPDADSPRVNSLDRILALQKSILDRCKLLVLVDVHEEQEHLNLQLDAGYVAPCDPAFLVSASSAFRFSASSAKRHLHTTYTEDKLPFLVAFPTSKWRRVRIVLHTVMRWKSVATASQPNRLDASSRISQEVLSYVTSDEAVSTKSAVRALLVDPCRRVSSSVRGLETLWELLTIVSFDSIQADVVHQVSQVFVFQSSGHSILTGSRNVGHFYSSLHSDAFSEFVGHLTEMMTDKAAVLMEPGETDASSMFWIVIVLLSAWGVHFNAEQFEFVSDIGILGVIQEMLQGLANKRSNGEQIPPVDSVSVGRSGGQPTLAQFVVHKQLSRLEDTLWVLFRYILVHFAVQIGDKGSALTQREVYVPTFPVLAGVAELLYIEAVSISNPFLPVQATTRTETMVESTPAVPVAVRRSYEVITTPQRFSSQSRGLTFSYEDMISPTGNDTTTPMSPLVKPNEYSVTTWLYINSTPSRSTEGELFDLPQGLHDRQLVVLRGAAREMSLYLVLVPESIDNWQLEVGILMDLNREGDSSEFTVKGRVWERILSKQAVAGGKWIHVAVVLEATKIRLYMNGVLDCQRSLAAQSIPIWAAGNVDLPFHFGRFPAALETSHTKTPTSTAVASVTSAINFLSRSLGIMKASEWDPRLTSNNASELSLPKSGAFRCFDGWLSHFRFHNRSLSPIHVRIVFDEKKTPSASLSDGNTNNRFKLVELHALLILLSSSSEGIVHFTSQFSKWMRLVWGTFLGSNSAVVQQSAIRVLCALLPLQHPLKASKVLVEDDTNLVTETLGFYRLEDVFVQQVIRTIGFCLSKCPHGSDTGAVDVPWPLMIASGIHASKFSPEVRDNTDQQNDLQNDVELRFQSSKRQCLMIANELNQLLHQLFRCSNGAWQQSVIRATSTIAQSFSCLPVREDPEQPEPRTVRFGKCALQLSAIKRVEAIGCFYFLGGGVEFLRPGVTVEMRGSREYAQVLSLEYHASSSLQRNPSESPSGTTQSPAMPDTLAYVRVNDSAKVFEPIENSSGAESPNAQTWYEKVFGWHAEDADVCPTYSKVNIEELSPPEVSNPNWSNVACPSVIYAMAPQQKLLSVVVDKSSELIPALFGSSTRNCEKEVVSMSVGCMLLKILVQIAGSDAGADELLAKPELIQVVVELAVKGDGNPKHETLYHIERRVSSLRREVYAALVGLGEEGESELADIFASSSSESEPQAPGLDGENPGYAVSRATGRRSFAAADVGLSDGQGDENWDPAQGDDQDARVPVQDEDDDDDGDDGEDDDDDEEGSLDDADNDEEDDDESEETRAEFVEELMLMGFPEDWCVLALKQTENDIVSASAWIVDNLEYLSKLQSTLDKERDKGRDSPRFDEEEDDIVTATDTTQPPPLNASNSWLQSTAWRDSDEVATNNDPQSTGVKPSVGGAEGEDVAAPALNDKEMGRKLFGEMYFPFEDGGYLSNTKSRFMTSWRAESMEMKAKTTSTAPQPIAESTRRSALEEDFQREINQLDLRGLIEHLRRFEKILCILYARQCMATLLYQTTTARVSVDVDPPRLMISYAQWFKLVKLVLLRGDQFAVVSKTKSTISKSVQLQELPADKVFSRALRYFIDCDVAAFTSAAFEFCLEELEAAASSKTYEAVLWTQRDLQRPDRTVLEEPGVEIVVWLVDALLAETAGAKFSLPQPFAKTVLRRLRRCLGTTNLPLKFVVIRTISRLLSVLRSDGDKSPATDLVSESQLVVGEFLTAAILRHSRELIQGRLLFSQYLQGYVELLHVLQRLAGFGDLSVAQHLAGTATASNLSYESDKSLSQSLVSLLPPSAPMQPKAEGSSLHFDRKRSRSSLLTFADDGLSVSYAGNEVWKAACAGASFSTGVHSWMVRIEKSSSPYLFVGVASRQANLDSFLGADEQSWGFIGDKALYYQRNRVRAYGETFTEGDCIGLRLDCEKGELSFSKNGVDLGVAFDNVVGEVCPAVAFYSRHQKISFVKDSCVSCSGTADDTITSTGEDGSASVEECLIACEIMSNWVVNRPMRAAMASAASKMTAEWLVGSSRFVTTRSGKTLWVDITRGTCGKLGFYSDDRVRTPRGNGVVVGAAVGRIWVEVDNEPGAWFFHPSKLRVLNVANSTTASLPVPPTESAIAAVDSRVSDLSGDLGAGGAAVSDENTSEPTPSLTLLPDELVEYGEHSLWSIPVDKELVSVVNDFCEVSRLSPWNLTPQQLLTLVKDKTPVLELTPLANVLGLPQNKLEKMVVARFALLRFCNVYVSRALPFFDLTWHYFLPNSSLLPCRLVSQCRGSLFVCVKNSLWTALMERTANSPKRADDEYDYPEDLPQLQVNRLKAAAAKCHEGTISSLFLSLFGQAFEELHFLPLKTLRMVYSHPMDDGQLRSFKVKFEGEGVDDYGGPYREFFSQFFAELQMLHVPESDGNSTNNADNSANGGPSSTSLKVDPGVSVSECVLPFLLPCPNWRNGVGANREKFVLNGALISRHVEDNLKTSARTRASPGESAEEKRQLYCEMFHFLGQMIGTCLRTRVCVRLDLAMSVWKQLVAEDDSSVESALEALKEIDFVAYSLWKTLRGISDDLKRCQTTDTASTRRRELEEQLEAMDLVFTTVLSDGRTVELCDDGTNTAVTRANMDEYLDAMLRARMQETEEVMNIVKQGLHSIMPVSALALLTWTELEKRMCGVAEVDVKLLQANTEYDEELSPTDEFIQRFWRVLESLESEDKRAFLRFVWARSRLPLGSAQFHQKFKIQALASSGSGDGGSSAGASTTATGGWMDSQMPKSHTCFFALQLPRYSSDEICRERLLYAVRNCVEMDGDFRLADTEMTGWTGISPTDQIRI</sequence>
<feature type="compositionally biased region" description="Polar residues" evidence="5">
    <location>
        <begin position="3326"/>
        <end position="3364"/>
    </location>
</feature>
<feature type="domain" description="B30.2/SPRY" evidence="7">
    <location>
        <begin position="3755"/>
        <end position="3935"/>
    </location>
</feature>
<feature type="domain" description="UBA" evidence="6">
    <location>
        <begin position="3248"/>
        <end position="3292"/>
    </location>
</feature>
<dbReference type="Gene3D" id="2.60.120.920">
    <property type="match status" value="1"/>
</dbReference>
<reference evidence="9 10" key="1">
    <citation type="submission" date="2018-09" db="EMBL/GenBank/DDBJ databases">
        <title>Genomic investigation of the strawberry pathogen Phytophthora fragariae indicates pathogenicity is determined by transcriptional variation in three key races.</title>
        <authorList>
            <person name="Adams T.M."/>
            <person name="Armitage A.D."/>
            <person name="Sobczyk M.K."/>
            <person name="Bates H.J."/>
            <person name="Dunwell J.M."/>
            <person name="Nellist C.F."/>
            <person name="Harrison R.J."/>
        </authorList>
    </citation>
    <scope>NUCLEOTIDE SEQUENCE [LARGE SCALE GENOMIC DNA]</scope>
    <source>
        <strain evidence="9 10">SCRP245</strain>
    </source>
</reference>
<feature type="region of interest" description="Disordered" evidence="5">
    <location>
        <begin position="3149"/>
        <end position="3175"/>
    </location>
</feature>
<evidence type="ECO:0000256" key="5">
    <source>
        <dbReference type="SAM" id="MobiDB-lite"/>
    </source>
</evidence>
<dbReference type="GO" id="GO:0004842">
    <property type="term" value="F:ubiquitin-protein transferase activity"/>
    <property type="evidence" value="ECO:0007669"/>
    <property type="project" value="InterPro"/>
</dbReference>
<dbReference type="SUPFAM" id="SSF49899">
    <property type="entry name" value="Concanavalin A-like lectins/glucanases"/>
    <property type="match status" value="2"/>
</dbReference>
<dbReference type="SMART" id="SM00119">
    <property type="entry name" value="HECTc"/>
    <property type="match status" value="1"/>
</dbReference>
<gene>
    <name evidence="9" type="ORF">PF011_g792</name>
</gene>
<dbReference type="InterPro" id="IPR003877">
    <property type="entry name" value="SPRY_dom"/>
</dbReference>
<dbReference type="InterPro" id="IPR041969">
    <property type="entry name" value="VP13D_UBA"/>
</dbReference>
<feature type="compositionally biased region" description="Low complexity" evidence="5">
    <location>
        <begin position="4710"/>
        <end position="4719"/>
    </location>
</feature>
<evidence type="ECO:0000259" key="8">
    <source>
        <dbReference type="PROSITE" id="PS50237"/>
    </source>
</evidence>
<evidence type="ECO:0000259" key="7">
    <source>
        <dbReference type="PROSITE" id="PS50188"/>
    </source>
</evidence>
<dbReference type="PROSITE" id="PS50188">
    <property type="entry name" value="B302_SPRY"/>
    <property type="match status" value="1"/>
</dbReference>
<evidence type="ECO:0000313" key="9">
    <source>
        <dbReference type="EMBL" id="KAE9030036.1"/>
    </source>
</evidence>
<accession>A0A6A3MEW6</accession>
<evidence type="ECO:0008006" key="11">
    <source>
        <dbReference type="Google" id="ProtNLM"/>
    </source>
</evidence>
<dbReference type="InterPro" id="IPR058923">
    <property type="entry name" value="RCC1-like_dom"/>
</dbReference>
<evidence type="ECO:0000256" key="4">
    <source>
        <dbReference type="PROSITE-ProRule" id="PRU00235"/>
    </source>
</evidence>
<dbReference type="CDD" id="cd11709">
    <property type="entry name" value="SPRY"/>
    <property type="match status" value="1"/>
</dbReference>
<dbReference type="InterPro" id="IPR051210">
    <property type="entry name" value="Ub_ligase/GEF_domain"/>
</dbReference>
<dbReference type="SMART" id="SM00449">
    <property type="entry name" value="SPRY"/>
    <property type="match status" value="1"/>
</dbReference>
<dbReference type="Gene3D" id="2.130.10.30">
    <property type="entry name" value="Regulator of chromosome condensation 1/beta-lactamase-inhibitor protein II"/>
    <property type="match status" value="2"/>
</dbReference>
<feature type="repeat" description="RCC1" evidence="4">
    <location>
        <begin position="911"/>
        <end position="974"/>
    </location>
</feature>
<dbReference type="Proteomes" id="UP000460718">
    <property type="component" value="Unassembled WGS sequence"/>
</dbReference>
<feature type="domain" description="HECT" evidence="8">
    <location>
        <begin position="4322"/>
        <end position="4767"/>
    </location>
</feature>
<dbReference type="Gene3D" id="3.90.1750.10">
    <property type="entry name" value="Hect, E3 ligase catalytic domains"/>
    <property type="match status" value="1"/>
</dbReference>
<organism evidence="9 10">
    <name type="scientific">Phytophthora fragariae</name>
    <dbReference type="NCBI Taxonomy" id="53985"/>
    <lineage>
        <taxon>Eukaryota</taxon>
        <taxon>Sar</taxon>
        <taxon>Stramenopiles</taxon>
        <taxon>Oomycota</taxon>
        <taxon>Peronosporomycetes</taxon>
        <taxon>Peronosporales</taxon>
        <taxon>Peronosporaceae</taxon>
        <taxon>Phytophthora</taxon>
    </lineage>
</organism>
<feature type="compositionally biased region" description="Polar residues" evidence="5">
    <location>
        <begin position="1076"/>
        <end position="1085"/>
    </location>
</feature>
<dbReference type="InterPro" id="IPR009060">
    <property type="entry name" value="UBA-like_sf"/>
</dbReference>
<dbReference type="Gene3D" id="2.60.120.200">
    <property type="match status" value="1"/>
</dbReference>
<keyword evidence="2 3" id="KW-0833">Ubl conjugation pathway</keyword>
<feature type="compositionally biased region" description="Polar residues" evidence="5">
    <location>
        <begin position="2934"/>
        <end position="2951"/>
    </location>
</feature>
<feature type="repeat" description="RCC1" evidence="4">
    <location>
        <begin position="858"/>
        <end position="910"/>
    </location>
</feature>
<feature type="region of interest" description="Disordered" evidence="5">
    <location>
        <begin position="603"/>
        <end position="623"/>
    </location>
</feature>
<feature type="region of interest" description="Disordered" evidence="5">
    <location>
        <begin position="2934"/>
        <end position="2953"/>
    </location>
</feature>
<feature type="repeat" description="RCC1" evidence="4">
    <location>
        <begin position="806"/>
        <end position="857"/>
    </location>
</feature>
<evidence type="ECO:0000259" key="6">
    <source>
        <dbReference type="PROSITE" id="PS50030"/>
    </source>
</evidence>
<dbReference type="CDD" id="cd14306">
    <property type="entry name" value="UBA_VP13D"/>
    <property type="match status" value="1"/>
</dbReference>
<dbReference type="InterPro" id="IPR013320">
    <property type="entry name" value="ConA-like_dom_sf"/>
</dbReference>
<dbReference type="PROSITE" id="PS50030">
    <property type="entry name" value="UBA"/>
    <property type="match status" value="1"/>
</dbReference>
<evidence type="ECO:0000256" key="2">
    <source>
        <dbReference type="ARBA" id="ARBA00022786"/>
    </source>
</evidence>
<proteinExistence type="predicted"/>
<dbReference type="SUPFAM" id="SSF50985">
    <property type="entry name" value="RCC1/BLIP-II"/>
    <property type="match status" value="2"/>
</dbReference>
<feature type="compositionally biased region" description="Polar residues" evidence="5">
    <location>
        <begin position="4368"/>
        <end position="4388"/>
    </location>
</feature>
<feature type="compositionally biased region" description="Acidic residues" evidence="5">
    <location>
        <begin position="3215"/>
        <end position="3251"/>
    </location>
</feature>
<feature type="compositionally biased region" description="Polar residues" evidence="5">
    <location>
        <begin position="1115"/>
        <end position="1126"/>
    </location>
</feature>
<feature type="compositionally biased region" description="Acidic residues" evidence="5">
    <location>
        <begin position="3195"/>
        <end position="3207"/>
    </location>
</feature>
<name>A0A6A3MEW6_9STRA</name>
<dbReference type="PROSITE" id="PS50237">
    <property type="entry name" value="HECT"/>
    <property type="match status" value="1"/>
</dbReference>
<dbReference type="Pfam" id="PF13385">
    <property type="entry name" value="Laminin_G_3"/>
    <property type="match status" value="1"/>
</dbReference>
<feature type="repeat" description="RCC1" evidence="4">
    <location>
        <begin position="975"/>
        <end position="1026"/>
    </location>
</feature>
<dbReference type="Gene3D" id="1.10.8.10">
    <property type="entry name" value="DNA helicase RuvA subunit, C-terminal domain"/>
    <property type="match status" value="1"/>
</dbReference>
<feature type="repeat" description="RCC1" evidence="4">
    <location>
        <begin position="643"/>
        <end position="694"/>
    </location>
</feature>
<dbReference type="InterPro" id="IPR001870">
    <property type="entry name" value="B30.2/SPRY"/>
</dbReference>
<dbReference type="SMART" id="SM00165">
    <property type="entry name" value="UBA"/>
    <property type="match status" value="1"/>
</dbReference>
<feature type="region of interest" description="Disordered" evidence="5">
    <location>
        <begin position="3302"/>
        <end position="3374"/>
    </location>
</feature>
<comment type="caution">
    <text evidence="9">The sequence shown here is derived from an EMBL/GenBank/DDBJ whole genome shotgun (WGS) entry which is preliminary data.</text>
</comment>
<feature type="region of interest" description="Disordered" evidence="5">
    <location>
        <begin position="1025"/>
        <end position="1053"/>
    </location>
</feature>
<protein>
    <recommendedName>
        <fullName evidence="11">HECT domain-containing protein</fullName>
    </recommendedName>
</protein>
<dbReference type="EMBL" id="QXFW01000019">
    <property type="protein sequence ID" value="KAE9030036.1"/>
    <property type="molecule type" value="Genomic_DNA"/>
</dbReference>
<feature type="region of interest" description="Disordered" evidence="5">
    <location>
        <begin position="4366"/>
        <end position="4388"/>
    </location>
</feature>
<dbReference type="Gene3D" id="3.30.2160.10">
    <property type="entry name" value="Hect, E3 ligase catalytic domain"/>
    <property type="match status" value="1"/>
</dbReference>
<feature type="compositionally biased region" description="Basic and acidic residues" evidence="5">
    <location>
        <begin position="452"/>
        <end position="464"/>
    </location>
</feature>
<dbReference type="PRINTS" id="PR00633">
    <property type="entry name" value="RCCNDNSATION"/>
</dbReference>
<feature type="region of interest" description="Disordered" evidence="5">
    <location>
        <begin position="1071"/>
        <end position="1129"/>
    </location>
</feature>
<dbReference type="PANTHER" id="PTHR22870">
    <property type="entry name" value="REGULATOR OF CHROMOSOME CONDENSATION"/>
    <property type="match status" value="1"/>
</dbReference>
<evidence type="ECO:0000256" key="1">
    <source>
        <dbReference type="ARBA" id="ARBA00022737"/>
    </source>
</evidence>